<dbReference type="CDD" id="cd11756">
    <property type="entry name" value="GH94N_ChvB_NdvB_1_like"/>
    <property type="match status" value="1"/>
</dbReference>
<gene>
    <name evidence="7" type="ORF">CK503_00420</name>
</gene>
<keyword evidence="3" id="KW-0472">Membrane</keyword>
<dbReference type="InterPro" id="IPR037820">
    <property type="entry name" value="GH94N_NdvB"/>
</dbReference>
<dbReference type="InterPro" id="IPR012341">
    <property type="entry name" value="6hp_glycosidase-like_sf"/>
</dbReference>
<dbReference type="InterPro" id="IPR008928">
    <property type="entry name" value="6-hairpin_glycosidase_sf"/>
</dbReference>
<dbReference type="InterPro" id="IPR019282">
    <property type="entry name" value="Glycoamylase-like_cons_dom"/>
</dbReference>
<feature type="transmembrane region" description="Helical" evidence="3">
    <location>
        <begin position="422"/>
        <end position="442"/>
    </location>
</feature>
<feature type="transmembrane region" description="Helical" evidence="3">
    <location>
        <begin position="938"/>
        <end position="969"/>
    </location>
</feature>
<evidence type="ECO:0000313" key="7">
    <source>
        <dbReference type="EMBL" id="PAU95565.1"/>
    </source>
</evidence>
<feature type="domain" description="Glycosyl hydrolase 94 catalytic" evidence="6">
    <location>
        <begin position="2361"/>
        <end position="2785"/>
    </location>
</feature>
<dbReference type="RefSeq" id="WP_095604810.1">
    <property type="nucleotide sequence ID" value="NZ_NSKE01000001.1"/>
</dbReference>
<dbReference type="SUPFAM" id="SSF74650">
    <property type="entry name" value="Galactose mutarotase-like"/>
    <property type="match status" value="2"/>
</dbReference>
<evidence type="ECO:0000256" key="1">
    <source>
        <dbReference type="ARBA" id="ARBA00022676"/>
    </source>
</evidence>
<evidence type="ECO:0000313" key="8">
    <source>
        <dbReference type="Proteomes" id="UP000218831"/>
    </source>
</evidence>
<evidence type="ECO:0000256" key="2">
    <source>
        <dbReference type="ARBA" id="ARBA00022679"/>
    </source>
</evidence>
<keyword evidence="3" id="KW-1133">Transmembrane helix</keyword>
<dbReference type="Gene3D" id="1.50.10.140">
    <property type="match status" value="2"/>
</dbReference>
<dbReference type="Pfam" id="PF17167">
    <property type="entry name" value="Glyco_hydro_94"/>
    <property type="match status" value="1"/>
</dbReference>
<dbReference type="InterPro" id="IPR052047">
    <property type="entry name" value="GH94_Enzymes"/>
</dbReference>
<dbReference type="Gene3D" id="2.70.98.40">
    <property type="entry name" value="Glycoside hydrolase, family 65, N-terminal domain"/>
    <property type="match status" value="2"/>
</dbReference>
<dbReference type="Gene3D" id="1.50.10.10">
    <property type="match status" value="1"/>
</dbReference>
<dbReference type="Pfam" id="PF10091">
    <property type="entry name" value="Glycoamylase"/>
    <property type="match status" value="1"/>
</dbReference>
<dbReference type="PANTHER" id="PTHR37469:SF2">
    <property type="entry name" value="CELLOBIONIC ACID PHOSPHORYLASE"/>
    <property type="match status" value="1"/>
</dbReference>
<dbReference type="InterPro" id="IPR037018">
    <property type="entry name" value="GH65_N"/>
</dbReference>
<dbReference type="PANTHER" id="PTHR37469">
    <property type="entry name" value="CELLOBIONIC ACID PHOSPHORYLASE-RELATED"/>
    <property type="match status" value="1"/>
</dbReference>
<dbReference type="EMBL" id="NSKE01000001">
    <property type="protein sequence ID" value="PAU95565.1"/>
    <property type="molecule type" value="Genomic_DNA"/>
</dbReference>
<keyword evidence="1" id="KW-0328">Glycosyltransferase</keyword>
<dbReference type="GO" id="GO:0030246">
    <property type="term" value="F:carbohydrate binding"/>
    <property type="evidence" value="ECO:0007669"/>
    <property type="project" value="InterPro"/>
</dbReference>
<dbReference type="SMART" id="SM01068">
    <property type="entry name" value="CBM_X"/>
    <property type="match status" value="2"/>
</dbReference>
<dbReference type="InterPro" id="IPR037824">
    <property type="entry name" value="GH94N_2_NdvB"/>
</dbReference>
<reference evidence="7 8" key="1">
    <citation type="submission" date="2017-08" db="EMBL/GenBank/DDBJ databases">
        <title>Aliifodinibius alkalisoli sp. nov., isolated from saline alkaline soil.</title>
        <authorList>
            <person name="Liu D."/>
            <person name="Zhang G."/>
        </authorList>
    </citation>
    <scope>NUCLEOTIDE SEQUENCE [LARGE SCALE GENOMIC DNA]</scope>
    <source>
        <strain evidence="7 8">WN023</strain>
    </source>
</reference>
<dbReference type="Proteomes" id="UP000218831">
    <property type="component" value="Unassembled WGS sequence"/>
</dbReference>
<feature type="domain" description="Glycosyl hydrolase 94 supersandwich" evidence="4">
    <location>
        <begin position="1570"/>
        <end position="1840"/>
    </location>
</feature>
<feature type="transmembrane region" description="Helical" evidence="3">
    <location>
        <begin position="394"/>
        <end position="416"/>
    </location>
</feature>
<evidence type="ECO:0000259" key="5">
    <source>
        <dbReference type="Pfam" id="PF10091"/>
    </source>
</evidence>
<dbReference type="SUPFAM" id="SSF48208">
    <property type="entry name" value="Six-hairpin glycosidases"/>
    <property type="match status" value="1"/>
</dbReference>
<comment type="caution">
    <text evidence="7">The sequence shown here is derived from an EMBL/GenBank/DDBJ whole genome shotgun (WGS) entry which is preliminary data.</text>
</comment>
<keyword evidence="2 7" id="KW-0808">Transferase</keyword>
<accession>A0A2A2GFC3</accession>
<protein>
    <submittedName>
        <fullName evidence="7">Glycosyltransferase 36</fullName>
    </submittedName>
</protein>
<keyword evidence="3" id="KW-0812">Transmembrane</keyword>
<dbReference type="CDD" id="cd11753">
    <property type="entry name" value="GH94N_ChvB_NdvB_2_like"/>
    <property type="match status" value="1"/>
</dbReference>
<dbReference type="InterPro" id="IPR011013">
    <property type="entry name" value="Gal_mutarotase_sf_dom"/>
</dbReference>
<dbReference type="GO" id="GO:0016757">
    <property type="term" value="F:glycosyltransferase activity"/>
    <property type="evidence" value="ECO:0007669"/>
    <property type="project" value="UniProtKB-KW"/>
</dbReference>
<feature type="domain" description="Glycosyl hydrolase 94 supersandwich" evidence="4">
    <location>
        <begin position="2067"/>
        <end position="2347"/>
    </location>
</feature>
<evidence type="ECO:0000259" key="4">
    <source>
        <dbReference type="Pfam" id="PF06165"/>
    </source>
</evidence>
<feature type="transmembrane region" description="Helical" evidence="3">
    <location>
        <begin position="829"/>
        <end position="846"/>
    </location>
</feature>
<keyword evidence="8" id="KW-1185">Reference proteome</keyword>
<dbReference type="OrthoDB" id="9769991at2"/>
<proteinExistence type="predicted"/>
<dbReference type="Gene3D" id="2.60.420.10">
    <property type="entry name" value="Maltose phosphorylase, domain 3"/>
    <property type="match status" value="1"/>
</dbReference>
<dbReference type="InterPro" id="IPR010383">
    <property type="entry name" value="Glyco_hydrolase_94_b-supersand"/>
</dbReference>
<dbReference type="InterPro" id="IPR033432">
    <property type="entry name" value="GH94_catalytic"/>
</dbReference>
<evidence type="ECO:0000256" key="3">
    <source>
        <dbReference type="SAM" id="Phobius"/>
    </source>
</evidence>
<feature type="domain" description="Glycoamylase-like" evidence="5">
    <location>
        <begin position="1306"/>
        <end position="1519"/>
    </location>
</feature>
<evidence type="ECO:0000259" key="6">
    <source>
        <dbReference type="Pfam" id="PF17167"/>
    </source>
</evidence>
<dbReference type="Pfam" id="PF06165">
    <property type="entry name" value="GH94_b-supersand"/>
    <property type="match status" value="2"/>
</dbReference>
<dbReference type="GO" id="GO:0005975">
    <property type="term" value="P:carbohydrate metabolic process"/>
    <property type="evidence" value="ECO:0007669"/>
    <property type="project" value="InterPro"/>
</dbReference>
<name>A0A2A2GFC3_9BACT</name>
<organism evidence="7 8">
    <name type="scientific">Fodinibius salipaludis</name>
    <dbReference type="NCBI Taxonomy" id="2032627"/>
    <lineage>
        <taxon>Bacteria</taxon>
        <taxon>Pseudomonadati</taxon>
        <taxon>Balneolota</taxon>
        <taxon>Balneolia</taxon>
        <taxon>Balneolales</taxon>
        <taxon>Balneolaceae</taxon>
        <taxon>Fodinibius</taxon>
    </lineage>
</organism>
<sequence>MATETQVHFNKQYLKEEIRQLAELQQITRDTGPIQSIGETLLTAKKTLTKTYKVLARAAKLNQELSSAGEWLIDNFYIIQEQIVQLQADLPKSYYEKLPRLTQGEFKGYPRTYEIIQLLASISDNIIDQKNTTIAIRAYQEVDILNLAEMWSVPLMNRLTLIVRLAERSKKLLRDRKIQDDIDAVLSDQISDNIEEPGFLLRKLSEIVDEQPDSIRYLVILAQRLQSRGMFTENERRWFDYKLSRWETNLEEQLRGRIQQTSRLHLSIQNAISSLREVSETDWSVFVESCSIVERILRLDPADIYPRMDFSTRDRYRKIVEKISSHSTFSEQKVAERALMMAESAAQNGTKQRSKKMHIGYYLIDDGYADLCQKLSYQKPIDERLRQLAEEYPAIYYSFIGIHFIVLLGTIGLVTNLLAREIWMIILTLVISWLPAFDLSIVSANRLLSFLIPPRILPKLEFKEDIPDQYRTVVIVPTMFSSPADVEAQFELLEIRALANANESLQFAIISDFLDAKSETREKDEAILKTARQQINRLNLQYHSKYGHKFLFFHRKRLWNDSEQKWMGWERKRGKIEEFNRLIKNKDAQTSFIEKPKDFLISTQKFPVKYVITLDADTKLPPGSAQMLIGTAAHPLNRAEIDPDKKIVTKGYGIFQPRISIPPKSANKTMFTKIYSGNVGLDPYTTAVSDIYQDVFGEGVFTGKGLYDLDVFEEVLGDRFPENRILSHDLLESTYLRAALLTDIELFDDYPTTYLSFSKRLHRWIRGDWQILFWLFGRVPKGDNKKEHNPINSISRWKIFDNLRRSLNPVALLLFLLAGWIFLPGSALIWTAAVFGIVAFPIYSSFSTDIFRRPQRVGWRLYLDTVRVDIKVNTIQAVTSFLNLPHQAFISLDAILRTLYRLFKTQNHLLEWTTATQVEKEHADGSQWDYWLKMTPNIIWGGLCLALVSIFSTSVLFIAVPICLGWFLAPYVTYFLSRPLKTEKRVLSSKQYQELRQYARRTWHFFEQYVNEEHSWLPPDNVQEEPYIGAVGRTSPTNMGLALTAVYSAFEMGYLTLTEMVNLLDKMLTSMGELDRYRGHFYNWYSTRLGDVLNPKYVSTVDSGNLAAALLVVEQALHQLDKRTWPNPAFWVGLHDTIQVLQDLFSELKQSGNYKGVADEVIAITKRMNDEIPDSAPESIETWKESLIALREDAKKLDQLSAGILEYSLEDLLNHEWSDWLQRPLIQIEGQLDEIEKFGAVNSKASINKDTLNTSVYANLLLRASKLSRTCREMVEEMDFSLVYDSDRELFSIGYNVDRAHQDNSYYDLLASEARLASFIAIAKGEVPPKHWFRLSRRLTSIERNEILLSWGGTMFEYLMPLLFMSQFENTLLSNTYENVVLWQRNYGSLRNKPWGFSESGYNVRNLELHYQYRAFGVPGLGLRRGLAEDYVVAPYAGMLALMVDPKQALKNLRKLRDEGVYGANGFYEALDYTPRHLSGDDNNAVVKMYMAHHQGMSLLALLNVLDNNRVQQLFHDHPLVRSCELLLQERIPRGIPIKEPRPIDVELEPAEEERAKNVVDHASIEDLDNTPPRTHVLSNGGYSTLITHSGTGYSYTNDVMLTRWQPDVVTDHYGMFFYIRDLESGNYWSAGHQPVKRQADRYDTWFHAGKVQIARVDDWIETFLEVCVSPEDNIELRKITLTNYSERKRQIEITSYAEVVLNTQQADRAHPAFSNLFVQTEYLQEHHSILAKRRPRAEDEDPIWLVHTIASEDADSFSEELQIETDRGQFIGRNRSMQNPRVLDKGERLSGSVGNVKDPIVSIRRVITLDPGEKKNITFGLGRVANRDEAVAMGDQYDNIYATDRVFELASIYGNVELEHVGLSGEQAQYIQHLTGYLVYNCEALRAKENTLTQNRKTQSGLWAHGISGDAPILVYHIDDKKFMREVTLLLKAHHFWRQRGLKVDLFFMNDHPPSYVNELQELIQQQLQQTTERHTQQEKGGVFILRSDELSREDNILINTVAHVVLTGKLPDLTQLKEQNQIEITEKFKSIYKPVEHVGAGNESSDIGDGLLFYNSYGGFSTNGREYIITLRTDPDTKELLFPPAPWINVIANPHFGFLTTEKGSAYTWSKNSRENKLTPWSNDAVLDPSGEAIYIRDEDEKLFWSPMPQPVPGSTNYEVRHGHGYSTYRSTTMNIEQEVSTWVDKDDPIKFVKLRLSNEGLMDKKLTLLEYKDLVLGVFREHATREIITSIDEKMQTIFARNHYNNEFAGRVAFSGFTTEHDIYSVSYSSDRQAFIGRNRNLQNPKAVRRDMALNGRFGMRFESCAAHQFSLELKSGETADIYFYLGEVQHHEEGVTLISKYQDIETIEQSLREVKTFWREKLGGIQVKTPEPELNVLMNGWLQYQNIACRMWGRTGFYQAGGAFGFRDQLQDATAACYLDPKLTRKQILLHAAHQFEEGDVLHWWHPPTDRGIRSIITDDLLWLPYTTAFYIKNSGDNAILDEQVAFLKARQLYEGEHEVYLQPEVSDQQGSLYEHCCRAIDRSLTKGAHGLPLIGGGDWNDGMNKVGVDGKGESIWLGFFLYTILNDFIPIVKTYNDKERLDRYSTYKEDLEKHLNEEGWDGEWYRRAYYDDGTPLGSSQNDECRIDAIAQAWSVISGAGTPAKTEKALFAAEQHLVSKQDGIIKLLTPAFDQTEKNPGYIKGYIPGIRENGGQYTHAALWLVKAFAEAGQVEKAISYMKMLLPVNHALNNIDVECYQVEPYAVAADIYGEHPLVGMGGWTWYTGSAGWMYRVILESILGITFVDGINIEIKPTVISSWKKYECWISNKGHDVELHIEILNPNKLSKGTITALLNGSPVSSKNDVVTCSIPNTSGDYHLSIIIEE</sequence>